<keyword evidence="1" id="KW-0732">Signal</keyword>
<comment type="caution">
    <text evidence="2">The sequence shown here is derived from an EMBL/GenBank/DDBJ whole genome shotgun (WGS) entry which is preliminary data.</text>
</comment>
<dbReference type="AlphaFoldDB" id="A0A3P1SBS2"/>
<gene>
    <name evidence="2" type="ORF">EII11_09800</name>
</gene>
<evidence type="ECO:0000313" key="2">
    <source>
        <dbReference type="EMBL" id="RRC94504.1"/>
    </source>
</evidence>
<proteinExistence type="predicted"/>
<reference evidence="2 3" key="1">
    <citation type="submission" date="2018-11" db="EMBL/GenBank/DDBJ databases">
        <title>Genomes From Bacteria Associated with the Canine Oral Cavity: a Test Case for Automated Genome-Based Taxonomic Assignment.</title>
        <authorList>
            <person name="Coil D.A."/>
            <person name="Jospin G."/>
            <person name="Darling A.E."/>
            <person name="Wallis C."/>
            <person name="Davis I.J."/>
            <person name="Harris S."/>
            <person name="Eisen J.A."/>
            <person name="Holcombe L.J."/>
            <person name="O'Flynn C."/>
        </authorList>
    </citation>
    <scope>NUCLEOTIDE SEQUENCE [LARGE SCALE GENOMIC DNA]</scope>
    <source>
        <strain evidence="2 3">OH770</strain>
    </source>
</reference>
<feature type="signal peptide" evidence="1">
    <location>
        <begin position="1"/>
        <end position="29"/>
    </location>
</feature>
<evidence type="ECO:0000256" key="1">
    <source>
        <dbReference type="SAM" id="SignalP"/>
    </source>
</evidence>
<sequence length="247" mass="27325">MKPLSDRARMVLGTVCAALLLGGSLSACSHTPNTRNAPPRVELLTADELKTAEPAVREEYYIGSSTRCGPDENGKLPSALEKTPNVTYFEQDERRIIIGVWDEEDSRPSQTLEDIVNGITHDKCRLGKAYFTALGEKYSSSQWRVDPLNFGQDVVAFRAIEWAVRPENPVPPAPVKREGVEVYSTARAYGIVDGKLVMVRIDDTTVEPPSEAELRALWNAQAGKVLYLDGLEHAQELLTPQSEQTNK</sequence>
<protein>
    <recommendedName>
        <fullName evidence="4">Lipoprotein</fullName>
    </recommendedName>
</protein>
<organism evidence="2 3">
    <name type="scientific">Schaalia canis</name>
    <dbReference type="NCBI Taxonomy" id="100469"/>
    <lineage>
        <taxon>Bacteria</taxon>
        <taxon>Bacillati</taxon>
        <taxon>Actinomycetota</taxon>
        <taxon>Actinomycetes</taxon>
        <taxon>Actinomycetales</taxon>
        <taxon>Actinomycetaceae</taxon>
        <taxon>Schaalia</taxon>
    </lineage>
</organism>
<dbReference type="EMBL" id="RQZF01000014">
    <property type="protein sequence ID" value="RRC94504.1"/>
    <property type="molecule type" value="Genomic_DNA"/>
</dbReference>
<keyword evidence="3" id="KW-1185">Reference proteome</keyword>
<dbReference type="OrthoDB" id="5332150at2"/>
<accession>A0A3P1SBS2</accession>
<name>A0A3P1SBS2_9ACTO</name>
<feature type="chain" id="PRO_5039632980" description="Lipoprotein" evidence="1">
    <location>
        <begin position="30"/>
        <end position="247"/>
    </location>
</feature>
<dbReference type="PROSITE" id="PS51257">
    <property type="entry name" value="PROKAR_LIPOPROTEIN"/>
    <property type="match status" value="1"/>
</dbReference>
<dbReference type="RefSeq" id="WP_124872235.1">
    <property type="nucleotide sequence ID" value="NZ_RQZF01000014.1"/>
</dbReference>
<evidence type="ECO:0008006" key="4">
    <source>
        <dbReference type="Google" id="ProtNLM"/>
    </source>
</evidence>
<evidence type="ECO:0000313" key="3">
    <source>
        <dbReference type="Proteomes" id="UP000280444"/>
    </source>
</evidence>
<dbReference type="Proteomes" id="UP000280444">
    <property type="component" value="Unassembled WGS sequence"/>
</dbReference>